<keyword evidence="1" id="KW-0472">Membrane</keyword>
<comment type="caution">
    <text evidence="2">The sequence shown here is derived from an EMBL/GenBank/DDBJ whole genome shotgun (WGS) entry which is preliminary data.</text>
</comment>
<evidence type="ECO:0000313" key="2">
    <source>
        <dbReference type="EMBL" id="MFC3976109.1"/>
    </source>
</evidence>
<evidence type="ECO:0008006" key="4">
    <source>
        <dbReference type="Google" id="ProtNLM"/>
    </source>
</evidence>
<name>A0ABV8EII8_9BACT</name>
<proteinExistence type="predicted"/>
<feature type="transmembrane region" description="Helical" evidence="1">
    <location>
        <begin position="17"/>
        <end position="35"/>
    </location>
</feature>
<dbReference type="EMBL" id="JBHSAV010000021">
    <property type="protein sequence ID" value="MFC3976109.1"/>
    <property type="molecule type" value="Genomic_DNA"/>
</dbReference>
<reference evidence="3" key="1">
    <citation type="journal article" date="2019" name="Int. J. Syst. Evol. Microbiol.">
        <title>The Global Catalogue of Microorganisms (GCM) 10K type strain sequencing project: providing services to taxonomists for standard genome sequencing and annotation.</title>
        <authorList>
            <consortium name="The Broad Institute Genomics Platform"/>
            <consortium name="The Broad Institute Genome Sequencing Center for Infectious Disease"/>
            <person name="Wu L."/>
            <person name="Ma J."/>
        </authorList>
    </citation>
    <scope>NUCLEOTIDE SEQUENCE [LARGE SCALE GENOMIC DNA]</scope>
    <source>
        <strain evidence="3">CECT 8551</strain>
    </source>
</reference>
<accession>A0ABV8EII8</accession>
<gene>
    <name evidence="2" type="ORF">ACFOUP_06960</name>
</gene>
<keyword evidence="3" id="KW-1185">Reference proteome</keyword>
<protein>
    <recommendedName>
        <fullName evidence="4">DUF3301 domain-containing protein</fullName>
    </recommendedName>
</protein>
<keyword evidence="1" id="KW-1133">Transmembrane helix</keyword>
<sequence>MIKPNNYNDWTDPHTKVALGLFFLFLFIAFGYGAYKSHIETTSDIRYTIINFYEKYSDSKRIGMKVFYKVEGRYIYDNCFSNDCKKINVGEKRLGFYFIKDPSIYDVIFEISVPDSVLVPKEGWKEIPEFLKPKK</sequence>
<evidence type="ECO:0000313" key="3">
    <source>
        <dbReference type="Proteomes" id="UP001595766"/>
    </source>
</evidence>
<evidence type="ECO:0000256" key="1">
    <source>
        <dbReference type="SAM" id="Phobius"/>
    </source>
</evidence>
<dbReference type="RefSeq" id="WP_241297697.1">
    <property type="nucleotide sequence ID" value="NZ_JAKZGR010000033.1"/>
</dbReference>
<dbReference type="Proteomes" id="UP001595766">
    <property type="component" value="Unassembled WGS sequence"/>
</dbReference>
<organism evidence="2 3">
    <name type="scientific">Belliella kenyensis</name>
    <dbReference type="NCBI Taxonomy" id="1472724"/>
    <lineage>
        <taxon>Bacteria</taxon>
        <taxon>Pseudomonadati</taxon>
        <taxon>Bacteroidota</taxon>
        <taxon>Cytophagia</taxon>
        <taxon>Cytophagales</taxon>
        <taxon>Cyclobacteriaceae</taxon>
        <taxon>Belliella</taxon>
    </lineage>
</organism>
<keyword evidence="1" id="KW-0812">Transmembrane</keyword>